<sequence>MEPGTSSSRNDYTDIIQKLPLYLRLSYGTGHVLNDICASMWFTYLLVFFHLVLGFDPTLAGVVLLIGQVADALVTPFVGYQSDRTDDFWLCRYGRRKTWHLLGTICVLLGFPFIFSQCIGCEGAHQYAQLVYYAAFVVIFQFGWAAVQISHLALVPELTPVEHERTELIAIRFTFTVFSNVLVYCIMWGVLHVTSDQYDAQIGPNDIHKFQKVVLIGIVTGLVTSVIFHVVVKETPTGNTNGSFLHRNTRTALVLLKDTRMYQVAFVYMLSRLFINLCQIYMPLYLHESLNMPATSLAYIPLAMYLSSFLTSLVIERLNTKWGRKIAYSVGALFAVSGCTWIQFGNGDIYIKYQIYAVAVLLGSAGAIMLVTSLGVTADLIGKNTESGAFAYGIMSFTDKLSNGLVVMLIQYLVKHFPSGYTNYYYRNILTYVCGISAVLALFMILYIKPFAPTMVFDTLRNDEDEGFVETPNAIDENSSSNQSQNNVHC</sequence>
<dbReference type="GO" id="GO:0015293">
    <property type="term" value="F:symporter activity"/>
    <property type="evidence" value="ECO:0007669"/>
    <property type="project" value="InterPro"/>
</dbReference>
<dbReference type="GO" id="GO:0008643">
    <property type="term" value="P:carbohydrate transport"/>
    <property type="evidence" value="ECO:0007669"/>
    <property type="project" value="InterPro"/>
</dbReference>
<feature type="transmembrane region" description="Helical" evidence="3">
    <location>
        <begin position="168"/>
        <end position="193"/>
    </location>
</feature>
<feature type="compositionally biased region" description="Low complexity" evidence="2">
    <location>
        <begin position="478"/>
        <end position="490"/>
    </location>
</feature>
<reference evidence="4 5" key="1">
    <citation type="submission" date="2023-03" db="EMBL/GenBank/DDBJ databases">
        <title>High recombination rates correlate with genetic variation in Cardiocondyla obscurior ants.</title>
        <authorList>
            <person name="Errbii M."/>
        </authorList>
    </citation>
    <scope>NUCLEOTIDE SEQUENCE [LARGE SCALE GENOMIC DNA]</scope>
    <source>
        <strain evidence="4">Alpha-2009</strain>
        <tissue evidence="4">Whole body</tissue>
    </source>
</reference>
<dbReference type="FunFam" id="1.20.1250.20:FF:000431">
    <property type="entry name" value="Predicted protein"/>
    <property type="match status" value="1"/>
</dbReference>
<dbReference type="Gene3D" id="1.20.1250.20">
    <property type="entry name" value="MFS general substrate transporter like domains"/>
    <property type="match status" value="2"/>
</dbReference>
<feature type="transmembrane region" description="Helical" evidence="3">
    <location>
        <begin position="127"/>
        <end position="147"/>
    </location>
</feature>
<keyword evidence="3" id="KW-0472">Membrane</keyword>
<proteinExistence type="inferred from homology"/>
<keyword evidence="3" id="KW-1133">Transmembrane helix</keyword>
<dbReference type="InterPro" id="IPR039672">
    <property type="entry name" value="MFS_2"/>
</dbReference>
<dbReference type="Proteomes" id="UP001430953">
    <property type="component" value="Unassembled WGS sequence"/>
</dbReference>
<feature type="transmembrane region" description="Helical" evidence="3">
    <location>
        <begin position="429"/>
        <end position="448"/>
    </location>
</feature>
<feature type="region of interest" description="Disordered" evidence="2">
    <location>
        <begin position="471"/>
        <end position="490"/>
    </location>
</feature>
<feature type="transmembrane region" description="Helical" evidence="3">
    <location>
        <begin position="296"/>
        <end position="314"/>
    </location>
</feature>
<feature type="transmembrane region" description="Helical" evidence="3">
    <location>
        <begin position="99"/>
        <end position="115"/>
    </location>
</feature>
<dbReference type="CDD" id="cd17491">
    <property type="entry name" value="MFS_MFSD12"/>
    <property type="match status" value="1"/>
</dbReference>
<dbReference type="SUPFAM" id="SSF103473">
    <property type="entry name" value="MFS general substrate transporter"/>
    <property type="match status" value="1"/>
</dbReference>
<dbReference type="PANTHER" id="PTHR11328">
    <property type="entry name" value="MAJOR FACILITATOR SUPERFAMILY DOMAIN-CONTAINING PROTEIN"/>
    <property type="match status" value="1"/>
</dbReference>
<dbReference type="GO" id="GO:0005886">
    <property type="term" value="C:plasma membrane"/>
    <property type="evidence" value="ECO:0007669"/>
    <property type="project" value="TreeGrafter"/>
</dbReference>
<feature type="transmembrane region" description="Helical" evidence="3">
    <location>
        <begin position="326"/>
        <end position="344"/>
    </location>
</feature>
<feature type="transmembrane region" description="Helical" evidence="3">
    <location>
        <begin position="32"/>
        <end position="53"/>
    </location>
</feature>
<feature type="transmembrane region" description="Helical" evidence="3">
    <location>
        <begin position="389"/>
        <end position="414"/>
    </location>
</feature>
<gene>
    <name evidence="4" type="ORF">PUN28_006346</name>
</gene>
<name>A0AAW2GA79_9HYME</name>
<evidence type="ECO:0008006" key="6">
    <source>
        <dbReference type="Google" id="ProtNLM"/>
    </source>
</evidence>
<accession>A0AAW2GA79</accession>
<keyword evidence="5" id="KW-1185">Reference proteome</keyword>
<feature type="transmembrane region" description="Helical" evidence="3">
    <location>
        <begin position="265"/>
        <end position="284"/>
    </location>
</feature>
<comment type="caution">
    <text evidence="4">The sequence shown here is derived from an EMBL/GenBank/DDBJ whole genome shotgun (WGS) entry which is preliminary data.</text>
</comment>
<protein>
    <recommendedName>
        <fullName evidence="6">Major facilitator superfamily domain-containing protein 12-like</fullName>
    </recommendedName>
</protein>
<evidence type="ECO:0000313" key="5">
    <source>
        <dbReference type="Proteomes" id="UP001430953"/>
    </source>
</evidence>
<dbReference type="InterPro" id="IPR036259">
    <property type="entry name" value="MFS_trans_sf"/>
</dbReference>
<comment type="similarity">
    <text evidence="1">Belongs to the major facilitator superfamily.</text>
</comment>
<dbReference type="PANTHER" id="PTHR11328:SF28">
    <property type="entry name" value="MAJOR FACILITATOR SUPERFAMILY DOMAIN-CONTAINING PROTEIN 12"/>
    <property type="match status" value="1"/>
</dbReference>
<feature type="transmembrane region" description="Helical" evidence="3">
    <location>
        <begin position="59"/>
        <end position="78"/>
    </location>
</feature>
<dbReference type="Pfam" id="PF13347">
    <property type="entry name" value="MFS_2"/>
    <property type="match status" value="1"/>
</dbReference>
<evidence type="ECO:0000256" key="1">
    <source>
        <dbReference type="ARBA" id="ARBA00008335"/>
    </source>
</evidence>
<dbReference type="EMBL" id="JADYXP020000005">
    <property type="protein sequence ID" value="KAL0124443.1"/>
    <property type="molecule type" value="Genomic_DNA"/>
</dbReference>
<organism evidence="4 5">
    <name type="scientific">Cardiocondyla obscurior</name>
    <dbReference type="NCBI Taxonomy" id="286306"/>
    <lineage>
        <taxon>Eukaryota</taxon>
        <taxon>Metazoa</taxon>
        <taxon>Ecdysozoa</taxon>
        <taxon>Arthropoda</taxon>
        <taxon>Hexapoda</taxon>
        <taxon>Insecta</taxon>
        <taxon>Pterygota</taxon>
        <taxon>Neoptera</taxon>
        <taxon>Endopterygota</taxon>
        <taxon>Hymenoptera</taxon>
        <taxon>Apocrita</taxon>
        <taxon>Aculeata</taxon>
        <taxon>Formicoidea</taxon>
        <taxon>Formicidae</taxon>
        <taxon>Myrmicinae</taxon>
        <taxon>Cardiocondyla</taxon>
    </lineage>
</organism>
<feature type="transmembrane region" description="Helical" evidence="3">
    <location>
        <begin position="213"/>
        <end position="232"/>
    </location>
</feature>
<evidence type="ECO:0000256" key="2">
    <source>
        <dbReference type="SAM" id="MobiDB-lite"/>
    </source>
</evidence>
<feature type="transmembrane region" description="Helical" evidence="3">
    <location>
        <begin position="356"/>
        <end position="377"/>
    </location>
</feature>
<evidence type="ECO:0000313" key="4">
    <source>
        <dbReference type="EMBL" id="KAL0124443.1"/>
    </source>
</evidence>
<dbReference type="AlphaFoldDB" id="A0AAW2GA79"/>
<evidence type="ECO:0000256" key="3">
    <source>
        <dbReference type="SAM" id="Phobius"/>
    </source>
</evidence>
<keyword evidence="3" id="KW-0812">Transmembrane</keyword>